<proteinExistence type="inferred from homology"/>
<dbReference type="InterPro" id="IPR000719">
    <property type="entry name" value="Prot_kinase_dom"/>
</dbReference>
<evidence type="ECO:0000256" key="4">
    <source>
        <dbReference type="RuleBase" id="RU000304"/>
    </source>
</evidence>
<feature type="domain" description="Protein kinase" evidence="6">
    <location>
        <begin position="59"/>
        <end position="337"/>
    </location>
</feature>
<evidence type="ECO:0000256" key="2">
    <source>
        <dbReference type="ARBA" id="ARBA00022840"/>
    </source>
</evidence>
<keyword evidence="8" id="KW-1185">Reference proteome</keyword>
<dbReference type="Gene3D" id="1.10.510.10">
    <property type="entry name" value="Transferase(Phosphotransferase) domain 1"/>
    <property type="match status" value="1"/>
</dbReference>
<dbReference type="GO" id="GO:0005634">
    <property type="term" value="C:nucleus"/>
    <property type="evidence" value="ECO:0007669"/>
    <property type="project" value="TreeGrafter"/>
</dbReference>
<reference evidence="7" key="1">
    <citation type="journal article" date="2020" name="Stud. Mycol.">
        <title>101 Dothideomycetes genomes: a test case for predicting lifestyles and emergence of pathogens.</title>
        <authorList>
            <person name="Haridas S."/>
            <person name="Albert R."/>
            <person name="Binder M."/>
            <person name="Bloem J."/>
            <person name="Labutti K."/>
            <person name="Salamov A."/>
            <person name="Andreopoulos B."/>
            <person name="Baker S."/>
            <person name="Barry K."/>
            <person name="Bills G."/>
            <person name="Bluhm B."/>
            <person name="Cannon C."/>
            <person name="Castanera R."/>
            <person name="Culley D."/>
            <person name="Daum C."/>
            <person name="Ezra D."/>
            <person name="Gonzalez J."/>
            <person name="Henrissat B."/>
            <person name="Kuo A."/>
            <person name="Liang C."/>
            <person name="Lipzen A."/>
            <person name="Lutzoni F."/>
            <person name="Magnuson J."/>
            <person name="Mondo S."/>
            <person name="Nolan M."/>
            <person name="Ohm R."/>
            <person name="Pangilinan J."/>
            <person name="Park H.-J."/>
            <person name="Ramirez L."/>
            <person name="Alfaro M."/>
            <person name="Sun H."/>
            <person name="Tritt A."/>
            <person name="Yoshinaga Y."/>
            <person name="Zwiers L.-H."/>
            <person name="Turgeon B."/>
            <person name="Goodwin S."/>
            <person name="Spatafora J."/>
            <person name="Crous P."/>
            <person name="Grigoriev I."/>
        </authorList>
    </citation>
    <scope>NUCLEOTIDE SEQUENCE</scope>
    <source>
        <strain evidence="7">CBS 207.26</strain>
    </source>
</reference>
<keyword evidence="7" id="KW-0418">Kinase</keyword>
<dbReference type="GO" id="GO:0044773">
    <property type="term" value="P:mitotic DNA damage checkpoint signaling"/>
    <property type="evidence" value="ECO:0007669"/>
    <property type="project" value="TreeGrafter"/>
</dbReference>
<feature type="compositionally biased region" description="Basic and acidic residues" evidence="5">
    <location>
        <begin position="11"/>
        <end position="22"/>
    </location>
</feature>
<protein>
    <submittedName>
        <fullName evidence="7">Kinase-like protein</fullName>
    </submittedName>
</protein>
<name>A0A6A6DHA4_9PEZI</name>
<dbReference type="AlphaFoldDB" id="A0A6A6DHA4"/>
<dbReference type="GO" id="GO:0004674">
    <property type="term" value="F:protein serine/threonine kinase activity"/>
    <property type="evidence" value="ECO:0007669"/>
    <property type="project" value="UniProtKB-KW"/>
</dbReference>
<gene>
    <name evidence="7" type="ORF">K469DRAFT_325614</name>
</gene>
<feature type="region of interest" description="Disordered" evidence="5">
    <location>
        <begin position="365"/>
        <end position="395"/>
    </location>
</feature>
<dbReference type="Proteomes" id="UP000800200">
    <property type="component" value="Unassembled WGS sequence"/>
</dbReference>
<feature type="binding site" evidence="3">
    <location>
        <position position="88"/>
    </location>
    <ligand>
        <name>ATP</name>
        <dbReference type="ChEBI" id="CHEBI:30616"/>
    </ligand>
</feature>
<dbReference type="SMART" id="SM00220">
    <property type="entry name" value="S_TKc"/>
    <property type="match status" value="1"/>
</dbReference>
<evidence type="ECO:0000313" key="8">
    <source>
        <dbReference type="Proteomes" id="UP000800200"/>
    </source>
</evidence>
<dbReference type="OrthoDB" id="4062651at2759"/>
<keyword evidence="1 3" id="KW-0547">Nucleotide-binding</keyword>
<dbReference type="CDD" id="cd00180">
    <property type="entry name" value="PKc"/>
    <property type="match status" value="1"/>
</dbReference>
<dbReference type="PROSITE" id="PS00108">
    <property type="entry name" value="PROTEIN_KINASE_ST"/>
    <property type="match status" value="1"/>
</dbReference>
<keyword evidence="4" id="KW-0723">Serine/threonine-protein kinase</keyword>
<keyword evidence="2 3" id="KW-0067">ATP-binding</keyword>
<feature type="compositionally biased region" description="Basic and acidic residues" evidence="5">
    <location>
        <begin position="373"/>
        <end position="387"/>
    </location>
</feature>
<evidence type="ECO:0000256" key="5">
    <source>
        <dbReference type="SAM" id="MobiDB-lite"/>
    </source>
</evidence>
<evidence type="ECO:0000259" key="6">
    <source>
        <dbReference type="PROSITE" id="PS50011"/>
    </source>
</evidence>
<evidence type="ECO:0000256" key="3">
    <source>
        <dbReference type="PROSITE-ProRule" id="PRU10141"/>
    </source>
</evidence>
<sequence>MSSNLFAGSAGRDESRSFDQNRGRASHLVATDIDKPARLTIGKDQDLELEKKDLLRLPYRFLKNLGHGGSGRVEMVQDINTGLIFARKILRNYHSRKLEAIKQSFHNEVQVMRRLAEHHHVVRVFATYITHREFALILQPVADDGDLATFLQDIRDSATFEEMSIQKQEILEQAFGCLASGLAFMHKQEVRHKDIKPQNILIHQGSVLYADFGISFDYSEDGRSTTTGSLQALTRRYCAPEVANVGSRNRGSDVFSLACVFIEISATLWPDEFPDHLLDGPFCERIGDLLNALSNIRYPNNDNRIFIKQAIEAMLKFDSHERPTAAGVVAMLWSHWLVDYFCPSCISSRTSEVFQPFQINTQINGNADLGDGQNDHSDLLHQEREPHPLPSTSSTIAASNLLPITRGISLNVPESSNYESQHLDRPSESSHASQNNSSRPTVSSRD</sequence>
<dbReference type="InterPro" id="IPR017441">
    <property type="entry name" value="Protein_kinase_ATP_BS"/>
</dbReference>
<feature type="region of interest" description="Disordered" evidence="5">
    <location>
        <begin position="415"/>
        <end position="446"/>
    </location>
</feature>
<feature type="compositionally biased region" description="Low complexity" evidence="5">
    <location>
        <begin position="429"/>
        <end position="438"/>
    </location>
</feature>
<evidence type="ECO:0000256" key="1">
    <source>
        <dbReference type="ARBA" id="ARBA00022741"/>
    </source>
</evidence>
<dbReference type="PANTHER" id="PTHR44167">
    <property type="entry name" value="OVARIAN-SPECIFIC SERINE/THREONINE-PROTEIN KINASE LOK-RELATED"/>
    <property type="match status" value="1"/>
</dbReference>
<dbReference type="PROSITE" id="PS50011">
    <property type="entry name" value="PROTEIN_KINASE_DOM"/>
    <property type="match status" value="1"/>
</dbReference>
<organism evidence="7 8">
    <name type="scientific">Zopfia rhizophila CBS 207.26</name>
    <dbReference type="NCBI Taxonomy" id="1314779"/>
    <lineage>
        <taxon>Eukaryota</taxon>
        <taxon>Fungi</taxon>
        <taxon>Dikarya</taxon>
        <taxon>Ascomycota</taxon>
        <taxon>Pezizomycotina</taxon>
        <taxon>Dothideomycetes</taxon>
        <taxon>Dothideomycetes incertae sedis</taxon>
        <taxon>Zopfiaceae</taxon>
        <taxon>Zopfia</taxon>
    </lineage>
</organism>
<dbReference type="Gene3D" id="3.30.200.20">
    <property type="entry name" value="Phosphorylase Kinase, domain 1"/>
    <property type="match status" value="1"/>
</dbReference>
<evidence type="ECO:0000313" key="7">
    <source>
        <dbReference type="EMBL" id="KAF2178861.1"/>
    </source>
</evidence>
<feature type="region of interest" description="Disordered" evidence="5">
    <location>
        <begin position="1"/>
        <end position="25"/>
    </location>
</feature>
<comment type="similarity">
    <text evidence="4">Belongs to the protein kinase superfamily.</text>
</comment>
<dbReference type="Pfam" id="PF00069">
    <property type="entry name" value="Pkinase"/>
    <property type="match status" value="1"/>
</dbReference>
<dbReference type="PROSITE" id="PS00107">
    <property type="entry name" value="PROTEIN_KINASE_ATP"/>
    <property type="match status" value="1"/>
</dbReference>
<dbReference type="GO" id="GO:0005524">
    <property type="term" value="F:ATP binding"/>
    <property type="evidence" value="ECO:0007669"/>
    <property type="project" value="UniProtKB-UniRule"/>
</dbReference>
<dbReference type="GO" id="GO:0005737">
    <property type="term" value="C:cytoplasm"/>
    <property type="evidence" value="ECO:0007669"/>
    <property type="project" value="TreeGrafter"/>
</dbReference>
<dbReference type="InterPro" id="IPR011009">
    <property type="entry name" value="Kinase-like_dom_sf"/>
</dbReference>
<dbReference type="InterPro" id="IPR008271">
    <property type="entry name" value="Ser/Thr_kinase_AS"/>
</dbReference>
<dbReference type="PANTHER" id="PTHR44167:SF24">
    <property type="entry name" value="SERINE_THREONINE-PROTEIN KINASE CHK2"/>
    <property type="match status" value="1"/>
</dbReference>
<keyword evidence="7" id="KW-0808">Transferase</keyword>
<dbReference type="EMBL" id="ML994672">
    <property type="protein sequence ID" value="KAF2178861.1"/>
    <property type="molecule type" value="Genomic_DNA"/>
</dbReference>
<dbReference type="SUPFAM" id="SSF56112">
    <property type="entry name" value="Protein kinase-like (PK-like)"/>
    <property type="match status" value="1"/>
</dbReference>
<accession>A0A6A6DHA4</accession>